<feature type="domain" description="Xylose isomerase-like TIM barrel" evidence="2">
    <location>
        <begin position="2"/>
        <end position="174"/>
    </location>
</feature>
<dbReference type="PANTHER" id="PTHR21445:SF0">
    <property type="entry name" value="APURINIC-APYRIMIDINIC ENDONUCLEASE"/>
    <property type="match status" value="1"/>
</dbReference>
<dbReference type="EMBL" id="AP028215">
    <property type="protein sequence ID" value="BEI91535.1"/>
    <property type="molecule type" value="Genomic_DNA"/>
</dbReference>
<dbReference type="Pfam" id="PF01261">
    <property type="entry name" value="AP_endonuc_2"/>
    <property type="match status" value="1"/>
</dbReference>
<dbReference type="GO" id="GO:0005739">
    <property type="term" value="C:mitochondrion"/>
    <property type="evidence" value="ECO:0007669"/>
    <property type="project" value="TreeGrafter"/>
</dbReference>
<dbReference type="GeneID" id="85495405"/>
<dbReference type="Gene3D" id="3.20.20.150">
    <property type="entry name" value="Divalent-metal-dependent TIM barrel enzymes"/>
    <property type="match status" value="1"/>
</dbReference>
<proteinExistence type="predicted"/>
<dbReference type="RefSeq" id="XP_060456800.1">
    <property type="nucleotide sequence ID" value="XM_060600181.1"/>
</dbReference>
<feature type="region of interest" description="Disordered" evidence="1">
    <location>
        <begin position="269"/>
        <end position="292"/>
    </location>
</feature>
<organism evidence="3 4">
    <name type="scientific">Cutaneotrichosporon cavernicola</name>
    <dbReference type="NCBI Taxonomy" id="279322"/>
    <lineage>
        <taxon>Eukaryota</taxon>
        <taxon>Fungi</taxon>
        <taxon>Dikarya</taxon>
        <taxon>Basidiomycota</taxon>
        <taxon>Agaricomycotina</taxon>
        <taxon>Tremellomycetes</taxon>
        <taxon>Trichosporonales</taxon>
        <taxon>Trichosporonaceae</taxon>
        <taxon>Cutaneotrichosporon</taxon>
    </lineage>
</organism>
<dbReference type="GO" id="GO:0003906">
    <property type="term" value="F:DNA-(apurinic or apyrimidinic site) endonuclease activity"/>
    <property type="evidence" value="ECO:0007669"/>
    <property type="project" value="TreeGrafter"/>
</dbReference>
<evidence type="ECO:0000256" key="1">
    <source>
        <dbReference type="SAM" id="MobiDB-lite"/>
    </source>
</evidence>
<dbReference type="GO" id="GO:0008081">
    <property type="term" value="F:phosphoric diester hydrolase activity"/>
    <property type="evidence" value="ECO:0007669"/>
    <property type="project" value="TreeGrafter"/>
</dbReference>
<evidence type="ECO:0000259" key="2">
    <source>
        <dbReference type="Pfam" id="PF01261"/>
    </source>
</evidence>
<gene>
    <name evidence="3" type="primary">APN1</name>
    <name evidence="3" type="ORF">CcaverHIS019_0403550</name>
</gene>
<dbReference type="PROSITE" id="PS51432">
    <property type="entry name" value="AP_NUCLEASE_F2_4"/>
    <property type="match status" value="1"/>
</dbReference>
<reference evidence="3" key="1">
    <citation type="journal article" date="2023" name="BMC Genomics">
        <title>Chromosome-level genome assemblies of Cutaneotrichosporon spp. (Trichosporonales, Basidiomycota) reveal imbalanced evolution between nucleotide sequences and chromosome synteny.</title>
        <authorList>
            <person name="Kobayashi Y."/>
            <person name="Kayamori A."/>
            <person name="Aoki K."/>
            <person name="Shiwa Y."/>
            <person name="Matsutani M."/>
            <person name="Fujita N."/>
            <person name="Sugita T."/>
            <person name="Iwasaki W."/>
            <person name="Tanaka N."/>
            <person name="Takashima M."/>
        </authorList>
    </citation>
    <scope>NUCLEOTIDE SEQUENCE</scope>
    <source>
        <strain evidence="3">HIS019</strain>
    </source>
</reference>
<dbReference type="GO" id="GO:0005634">
    <property type="term" value="C:nucleus"/>
    <property type="evidence" value="ECO:0007669"/>
    <property type="project" value="TreeGrafter"/>
</dbReference>
<dbReference type="InterPro" id="IPR001719">
    <property type="entry name" value="AP_endonuc_2"/>
</dbReference>
<dbReference type="GO" id="GO:0003677">
    <property type="term" value="F:DNA binding"/>
    <property type="evidence" value="ECO:0007669"/>
    <property type="project" value="InterPro"/>
</dbReference>
<dbReference type="KEGG" id="ccac:CcaHIS019_0403550"/>
<dbReference type="Proteomes" id="UP001233271">
    <property type="component" value="Chromosome 4"/>
</dbReference>
<dbReference type="GO" id="GO:0006284">
    <property type="term" value="P:base-excision repair"/>
    <property type="evidence" value="ECO:0007669"/>
    <property type="project" value="TreeGrafter"/>
</dbReference>
<dbReference type="GO" id="GO:0008270">
    <property type="term" value="F:zinc ion binding"/>
    <property type="evidence" value="ECO:0007669"/>
    <property type="project" value="InterPro"/>
</dbReference>
<dbReference type="AlphaFoldDB" id="A0AA48L402"/>
<dbReference type="InterPro" id="IPR036237">
    <property type="entry name" value="Xyl_isomerase-like_sf"/>
</dbReference>
<dbReference type="PANTHER" id="PTHR21445">
    <property type="entry name" value="ENDONUCLEASE IV ENDODEOXYRIBONUCLEASE IV"/>
    <property type="match status" value="1"/>
</dbReference>
<dbReference type="InterPro" id="IPR013022">
    <property type="entry name" value="Xyl_isomerase-like_TIM-brl"/>
</dbReference>
<keyword evidence="4" id="KW-1185">Reference proteome</keyword>
<name>A0AA48L402_9TREE</name>
<evidence type="ECO:0000313" key="4">
    <source>
        <dbReference type="Proteomes" id="UP001233271"/>
    </source>
</evidence>
<dbReference type="SUPFAM" id="SSF51658">
    <property type="entry name" value="Xylose isomerase-like"/>
    <property type="match status" value="1"/>
</dbReference>
<protein>
    <recommendedName>
        <fullName evidence="2">Xylose isomerase-like TIM barrel domain-containing protein</fullName>
    </recommendedName>
</protein>
<evidence type="ECO:0000313" key="3">
    <source>
        <dbReference type="EMBL" id="BEI91535.1"/>
    </source>
</evidence>
<sequence>MATCNRLGIPTLCVHLGSDVAATDERVVVARVARALGELLASIPRVTLALENMIRASVCRQPWSLRTLSRILDAVDSPRLKVCVDVCHAYIAEFDLAGDGLGDMMSVLAREVGWHRVAGVHVSDSATAHGSKCEGHANIGDGLIPLNAFRSVLRSPLLGSVPYYLETPAYSPARPAYYPAIGGWEARRRVAEWDFLERLVCMSSHEWGVREKDEVAMYRRERERCEMAIRNLLRGEMWAVVDRGAGIQEAFREMRQQGRARAAKIRWVRQKRDGDGEEEQEKTPTKRRHSDYYAGLEAAASSPSSFTSLGGYTLRRRIKAES</sequence>
<accession>A0AA48L402</accession>